<keyword evidence="1" id="KW-1133">Transmembrane helix</keyword>
<gene>
    <name evidence="2" type="ORF">Rifp1Sym_aj00020</name>
</gene>
<reference evidence="2" key="1">
    <citation type="journal article" date="2011" name="ISME J.">
        <title>The endosymbionts of the deep-sea tubeworms Riftia pachyptila and Tevnia jerichonana share an identical physiology as revealed by proteogenomic analyses.</title>
        <authorList>
            <person name="Gardebrecht A."/>
            <person name="Markert S."/>
            <person name="Felbeck H."/>
            <person name="Thuermer A."/>
            <person name="Albrecht D."/>
            <person name="Wollherr A."/>
            <person name="Kabisch J."/>
            <person name="Lehmann R."/>
            <person name="Daniel R."/>
            <person name="Liesegang H."/>
            <person name="Hecker M."/>
            <person name="Sievert S.M."/>
            <person name="Schweder T."/>
        </authorList>
    </citation>
    <scope>NUCLEOTIDE SEQUENCE [LARGE SCALE GENOMIC DNA]</scope>
</reference>
<keyword evidence="3" id="KW-1185">Reference proteome</keyword>
<dbReference type="EMBL" id="AFOC01000010">
    <property type="protein sequence ID" value="EGV52372.1"/>
    <property type="molecule type" value="Genomic_DNA"/>
</dbReference>
<evidence type="ECO:0000313" key="2">
    <source>
        <dbReference type="EMBL" id="EGV52372.1"/>
    </source>
</evidence>
<comment type="caution">
    <text evidence="2">The sequence shown here is derived from an EMBL/GenBank/DDBJ whole genome shotgun (WGS) entry which is preliminary data.</text>
</comment>
<feature type="transmembrane region" description="Helical" evidence="1">
    <location>
        <begin position="20"/>
        <end position="41"/>
    </location>
</feature>
<dbReference type="InterPro" id="IPR008620">
    <property type="entry name" value="FixH"/>
</dbReference>
<dbReference type="AlphaFoldDB" id="G2DAF2"/>
<keyword evidence="1" id="KW-0812">Transmembrane</keyword>
<dbReference type="Proteomes" id="UP000004491">
    <property type="component" value="Unassembled WGS sequence"/>
</dbReference>
<name>G2DAF2_9GAMM</name>
<protein>
    <submittedName>
        <fullName evidence="2">FixH family protein</fullName>
    </submittedName>
</protein>
<proteinExistence type="predicted"/>
<keyword evidence="1" id="KW-0472">Membrane</keyword>
<evidence type="ECO:0000256" key="1">
    <source>
        <dbReference type="SAM" id="Phobius"/>
    </source>
</evidence>
<accession>G2DAF2</accession>
<organism evidence="2 3">
    <name type="scientific">endosymbiont of Riftia pachyptila</name>
    <name type="common">vent Ph05</name>
    <dbReference type="NCBI Taxonomy" id="1048808"/>
    <lineage>
        <taxon>Bacteria</taxon>
        <taxon>Pseudomonadati</taxon>
        <taxon>Pseudomonadota</taxon>
        <taxon>Gammaproteobacteria</taxon>
        <taxon>sulfur-oxidizing symbionts</taxon>
    </lineage>
</organism>
<evidence type="ECO:0000313" key="3">
    <source>
        <dbReference type="Proteomes" id="UP000004491"/>
    </source>
</evidence>
<dbReference type="Pfam" id="PF05751">
    <property type="entry name" value="FixH"/>
    <property type="match status" value="1"/>
</dbReference>
<sequence>MTISDDMADKNSAWRSPWVIGWVAMVAIFFSMNLFMIFMAVDNNPGLVNEDFYERGQDYEENMMKRRANDPGWQMKIQLPRKIDVDQLIAARFTVKDKSDQPVTVDQVMFHAYRPSDAAEDFSVPMLQVAPGVYEAELRFPLLGAWDILVSVKRGEDEFNTPKRIGVGIDWMP</sequence>